<dbReference type="Gene3D" id="3.20.20.70">
    <property type="entry name" value="Aldolase class I"/>
    <property type="match status" value="1"/>
</dbReference>
<proteinExistence type="inferred from homology"/>
<dbReference type="PANTHER" id="PTHR12128:SF66">
    <property type="entry name" value="4-HYDROXY-2-OXOGLUTARATE ALDOLASE, MITOCHONDRIAL"/>
    <property type="match status" value="1"/>
</dbReference>
<evidence type="ECO:0000313" key="5">
    <source>
        <dbReference type="EMBL" id="ANN21677.1"/>
    </source>
</evidence>
<feature type="binding site" evidence="4">
    <location>
        <position position="221"/>
    </location>
    <ligand>
        <name>pyruvate</name>
        <dbReference type="ChEBI" id="CHEBI:15361"/>
    </ligand>
</feature>
<dbReference type="RefSeq" id="WP_044851445.1">
    <property type="nucleotide sequence ID" value="NZ_CP016174.1"/>
</dbReference>
<evidence type="ECO:0000256" key="3">
    <source>
        <dbReference type="PIRNR" id="PIRNR001365"/>
    </source>
</evidence>
<keyword evidence="6" id="KW-1185">Reference proteome</keyword>
<dbReference type="PIRSF" id="PIRSF001365">
    <property type="entry name" value="DHDPS"/>
    <property type="match status" value="1"/>
</dbReference>
<sequence length="316" mass="34867">MAVELPDRAVQSIQKVAGVLPVLLMPFTEDGSAVDEDDFLAQAAHNLDVGCDGFVVGQVSEVLRLTHTERLRVAELCGMATQGRGVSVMSTGAESPEAAVEYSRHAQNAGVDALLVMHPATVALDDDGMVDYYSQVIEAVDIPVLVFHAPNLAKRPLTINAQVRLLERYGEERVMFKPEAQPTPPRVSALRDATAGRARIFEGDGGMMLLDSHRRGLAGVIPATEIAEITVTLWRLLHEGRRRDAERLGHPLAYLMCHMLNSTDHYLALAKRFLKERGLIRSTHVRGPSRHVVDDETWAETYRTYTDLLATAEELR</sequence>
<dbReference type="STRING" id="31958.SD37_09815"/>
<dbReference type="Proteomes" id="UP000093695">
    <property type="component" value="Chromosome"/>
</dbReference>
<evidence type="ECO:0000256" key="2">
    <source>
        <dbReference type="ARBA" id="ARBA00023239"/>
    </source>
</evidence>
<evidence type="ECO:0000256" key="1">
    <source>
        <dbReference type="ARBA" id="ARBA00007592"/>
    </source>
</evidence>
<evidence type="ECO:0000256" key="4">
    <source>
        <dbReference type="PIRSR" id="PIRSR001365-2"/>
    </source>
</evidence>
<dbReference type="KEGG" id="aori:SD37_09815"/>
<dbReference type="EMBL" id="CP016174">
    <property type="protein sequence ID" value="ANN21677.1"/>
    <property type="molecule type" value="Genomic_DNA"/>
</dbReference>
<dbReference type="CDD" id="cd00408">
    <property type="entry name" value="DHDPS-like"/>
    <property type="match status" value="1"/>
</dbReference>
<dbReference type="AlphaFoldDB" id="A0A193CB25"/>
<dbReference type="SMART" id="SM01130">
    <property type="entry name" value="DHDPS"/>
    <property type="match status" value="1"/>
</dbReference>
<accession>A0A193CB25</accession>
<keyword evidence="2 3" id="KW-0456">Lyase</keyword>
<dbReference type="InterPro" id="IPR002220">
    <property type="entry name" value="DapA-like"/>
</dbReference>
<organism evidence="5 6">
    <name type="scientific">Amycolatopsis orientalis</name>
    <name type="common">Nocardia orientalis</name>
    <dbReference type="NCBI Taxonomy" id="31958"/>
    <lineage>
        <taxon>Bacteria</taxon>
        <taxon>Bacillati</taxon>
        <taxon>Actinomycetota</taxon>
        <taxon>Actinomycetes</taxon>
        <taxon>Pseudonocardiales</taxon>
        <taxon>Pseudonocardiaceae</taxon>
        <taxon>Amycolatopsis</taxon>
    </lineage>
</organism>
<dbReference type="GO" id="GO:0008840">
    <property type="term" value="F:4-hydroxy-tetrahydrodipicolinate synthase activity"/>
    <property type="evidence" value="ECO:0007669"/>
    <property type="project" value="TreeGrafter"/>
</dbReference>
<name>A0A193CB25_AMYOR</name>
<dbReference type="Pfam" id="PF00701">
    <property type="entry name" value="DHDPS"/>
    <property type="match status" value="1"/>
</dbReference>
<evidence type="ECO:0000313" key="6">
    <source>
        <dbReference type="Proteomes" id="UP000093695"/>
    </source>
</evidence>
<dbReference type="PANTHER" id="PTHR12128">
    <property type="entry name" value="DIHYDRODIPICOLINATE SYNTHASE"/>
    <property type="match status" value="1"/>
</dbReference>
<dbReference type="SUPFAM" id="SSF51569">
    <property type="entry name" value="Aldolase"/>
    <property type="match status" value="1"/>
</dbReference>
<protein>
    <submittedName>
        <fullName evidence="5">Dihydrodipicolinate synthase family protein</fullName>
    </submittedName>
</protein>
<dbReference type="InterPro" id="IPR013785">
    <property type="entry name" value="Aldolase_TIM"/>
</dbReference>
<gene>
    <name evidence="5" type="ORF">SD37_09815</name>
</gene>
<comment type="similarity">
    <text evidence="1 3">Belongs to the DapA family.</text>
</comment>
<reference evidence="5 6" key="1">
    <citation type="journal article" date="2015" name="Genome Announc.">
        <title>Draft Genome Sequence of Norvancomycin-Producing Strain Amycolatopsis orientalis CPCC200066.</title>
        <authorList>
            <person name="Lei X."/>
            <person name="Yuan F."/>
            <person name="Shi Y."/>
            <person name="Li X."/>
            <person name="Wang L."/>
            <person name="Hong B."/>
        </authorList>
    </citation>
    <scope>NUCLEOTIDE SEQUENCE [LARGE SCALE GENOMIC DNA]</scope>
    <source>
        <strain evidence="5 6">B-37</strain>
    </source>
</reference>